<keyword evidence="1" id="KW-0732">Signal</keyword>
<feature type="signal peptide" evidence="1">
    <location>
        <begin position="1"/>
        <end position="26"/>
    </location>
</feature>
<dbReference type="RefSeq" id="WP_150078363.1">
    <property type="nucleotide sequence ID" value="NZ_VWOX01000013.1"/>
</dbReference>
<dbReference type="AlphaFoldDB" id="A0A5M6CYW5"/>
<name>A0A5M6CYW5_9BACT</name>
<proteinExistence type="predicted"/>
<organism evidence="2 3">
    <name type="scientific">Roseiconus nitratireducens</name>
    <dbReference type="NCBI Taxonomy" id="2605748"/>
    <lineage>
        <taxon>Bacteria</taxon>
        <taxon>Pseudomonadati</taxon>
        <taxon>Planctomycetota</taxon>
        <taxon>Planctomycetia</taxon>
        <taxon>Pirellulales</taxon>
        <taxon>Pirellulaceae</taxon>
        <taxon>Roseiconus</taxon>
    </lineage>
</organism>
<reference evidence="2 3" key="1">
    <citation type="submission" date="2019-08" db="EMBL/GenBank/DDBJ databases">
        <authorList>
            <person name="Dhanesh K."/>
            <person name="Kumar G."/>
            <person name="Sasikala C."/>
            <person name="Venkata Ramana C."/>
        </authorList>
    </citation>
    <scope>NUCLEOTIDE SEQUENCE [LARGE SCALE GENOMIC DNA]</scope>
    <source>
        <strain evidence="2 3">JC645</strain>
    </source>
</reference>
<evidence type="ECO:0000256" key="1">
    <source>
        <dbReference type="SAM" id="SignalP"/>
    </source>
</evidence>
<dbReference type="EMBL" id="VWOX01000013">
    <property type="protein sequence ID" value="KAA5540414.1"/>
    <property type="molecule type" value="Genomic_DNA"/>
</dbReference>
<sequence>MNPATSALSRISFVAILLLLCGPATALAQQVQVQEVVQFQALVAPQAAQKKVVPEFLKSFINIELSFIHRVCDPTDKQMEKIIDAAGKAFDQMGDLVQDPNQQFFVAGQIHVFGPGNERLSQNPILRVRRDAAEYLKPVVSKEQYERYQAEYQAREEFERGVAIQIVIDLIDRRVMLTEKQRTELFKQLMDSWTNVDLLWVQNYAHNPQYAPTVPGGPIAKVLTPKQQKVWKSFNQVQMSASVGTSEQQLQEEWLK</sequence>
<comment type="caution">
    <text evidence="2">The sequence shown here is derived from an EMBL/GenBank/DDBJ whole genome shotgun (WGS) entry which is preliminary data.</text>
</comment>
<gene>
    <name evidence="2" type="ORF">FYK55_20585</name>
</gene>
<dbReference type="Proteomes" id="UP000324479">
    <property type="component" value="Unassembled WGS sequence"/>
</dbReference>
<evidence type="ECO:0000313" key="2">
    <source>
        <dbReference type="EMBL" id="KAA5540414.1"/>
    </source>
</evidence>
<feature type="chain" id="PRO_5024330426" evidence="1">
    <location>
        <begin position="27"/>
        <end position="256"/>
    </location>
</feature>
<keyword evidence="3" id="KW-1185">Reference proteome</keyword>
<protein>
    <submittedName>
        <fullName evidence="2">Uncharacterized protein</fullName>
    </submittedName>
</protein>
<accession>A0A5M6CYW5</accession>
<evidence type="ECO:0000313" key="3">
    <source>
        <dbReference type="Proteomes" id="UP000324479"/>
    </source>
</evidence>